<evidence type="ECO:0000256" key="1">
    <source>
        <dbReference type="SAM" id="SignalP"/>
    </source>
</evidence>
<dbReference type="PROSITE" id="PS51257">
    <property type="entry name" value="PROKAR_LIPOPROTEIN"/>
    <property type="match status" value="1"/>
</dbReference>
<proteinExistence type="predicted"/>
<dbReference type="AlphaFoldDB" id="A0A1X6YEL8"/>
<reference evidence="2 3" key="1">
    <citation type="submission" date="2017-03" db="EMBL/GenBank/DDBJ databases">
        <authorList>
            <person name="Afonso C.L."/>
            <person name="Miller P.J."/>
            <person name="Scott M.A."/>
            <person name="Spackman E."/>
            <person name="Goraichik I."/>
            <person name="Dimitrov K.M."/>
            <person name="Suarez D.L."/>
            <person name="Swayne D.E."/>
        </authorList>
    </citation>
    <scope>NUCLEOTIDE SEQUENCE [LARGE SCALE GENOMIC DNA]</scope>
    <source>
        <strain evidence="2 3">CECT 7450</strain>
    </source>
</reference>
<evidence type="ECO:0000313" key="2">
    <source>
        <dbReference type="EMBL" id="SLN18566.1"/>
    </source>
</evidence>
<feature type="chain" id="PRO_5012326813" description="Lipoprotein" evidence="1">
    <location>
        <begin position="17"/>
        <end position="124"/>
    </location>
</feature>
<name>A0A1X6YEL8_9RHOB</name>
<feature type="signal peptide" evidence="1">
    <location>
        <begin position="1"/>
        <end position="16"/>
    </location>
</feature>
<protein>
    <recommendedName>
        <fullName evidence="4">Lipoprotein</fullName>
    </recommendedName>
</protein>
<organism evidence="2 3">
    <name type="scientific">Roseovarius albus</name>
    <dbReference type="NCBI Taxonomy" id="1247867"/>
    <lineage>
        <taxon>Bacteria</taxon>
        <taxon>Pseudomonadati</taxon>
        <taxon>Pseudomonadota</taxon>
        <taxon>Alphaproteobacteria</taxon>
        <taxon>Rhodobacterales</taxon>
        <taxon>Roseobacteraceae</taxon>
        <taxon>Roseovarius</taxon>
    </lineage>
</organism>
<dbReference type="RefSeq" id="WP_143534337.1">
    <property type="nucleotide sequence ID" value="NZ_FWFX01000002.1"/>
</dbReference>
<evidence type="ECO:0008006" key="4">
    <source>
        <dbReference type="Google" id="ProtNLM"/>
    </source>
</evidence>
<dbReference type="EMBL" id="FWFX01000002">
    <property type="protein sequence ID" value="SLN18566.1"/>
    <property type="molecule type" value="Genomic_DNA"/>
</dbReference>
<keyword evidence="1" id="KW-0732">Signal</keyword>
<sequence length="124" mass="13008">MKTTMLTALASVSLLAACGGSSSSVSPELRDAWENRQSVEYKGNTYGVALSEDKSKAYVGPSNNNFVYTMHDLRAVVKKGTGCKGNLGLGALQALGFNDDSNLSVVKEVEGTSPPVWPMGADCS</sequence>
<accession>A0A1X6YEL8</accession>
<dbReference type="Proteomes" id="UP000193061">
    <property type="component" value="Unassembled WGS sequence"/>
</dbReference>
<keyword evidence="3" id="KW-1185">Reference proteome</keyword>
<evidence type="ECO:0000313" key="3">
    <source>
        <dbReference type="Proteomes" id="UP000193061"/>
    </source>
</evidence>
<gene>
    <name evidence="2" type="ORF">ROA7450_00582</name>
</gene>